<feature type="compositionally biased region" description="Low complexity" evidence="5">
    <location>
        <begin position="62"/>
        <end position="73"/>
    </location>
</feature>
<keyword evidence="8" id="KW-1185">Reference proteome</keyword>
<proteinExistence type="inferred from homology"/>
<dbReference type="SUPFAM" id="SSF81273">
    <property type="entry name" value="H-NS histone-like proteins"/>
    <property type="match status" value="1"/>
</dbReference>
<dbReference type="SMART" id="SM00528">
    <property type="entry name" value="HNS"/>
    <property type="match status" value="1"/>
</dbReference>
<dbReference type="Pfam" id="PF00816">
    <property type="entry name" value="Histone_HNS"/>
    <property type="match status" value="1"/>
</dbReference>
<evidence type="ECO:0000256" key="4">
    <source>
        <dbReference type="ARBA" id="ARBA00023125"/>
    </source>
</evidence>
<dbReference type="InterPro" id="IPR037150">
    <property type="entry name" value="H-NS_C_dom_sf"/>
</dbReference>
<dbReference type="GO" id="GO:0003677">
    <property type="term" value="F:DNA binding"/>
    <property type="evidence" value="ECO:0007669"/>
    <property type="project" value="UniProtKB-KW"/>
</dbReference>
<organism evidence="7 8">
    <name type="scientific">Acidovorax soli</name>
    <dbReference type="NCBI Taxonomy" id="592050"/>
    <lineage>
        <taxon>Bacteria</taxon>
        <taxon>Pseudomonadati</taxon>
        <taxon>Pseudomonadota</taxon>
        <taxon>Betaproteobacteria</taxon>
        <taxon>Burkholderiales</taxon>
        <taxon>Comamonadaceae</taxon>
        <taxon>Acidovorax</taxon>
    </lineage>
</organism>
<dbReference type="PANTHER" id="PTHR38097:SF2">
    <property type="entry name" value="DNA-BINDING PROTEIN STPA"/>
    <property type="match status" value="1"/>
</dbReference>
<comment type="subcellular location">
    <subcellularLocation>
        <location evidence="1">Cytoplasm</location>
        <location evidence="1">Nucleoid</location>
    </subcellularLocation>
</comment>
<evidence type="ECO:0000256" key="3">
    <source>
        <dbReference type="ARBA" id="ARBA00022490"/>
    </source>
</evidence>
<gene>
    <name evidence="7" type="ORF">SAMN05421875_101355</name>
</gene>
<feature type="domain" description="DNA-binding protein H-NS-like C-terminal" evidence="6">
    <location>
        <begin position="72"/>
        <end position="116"/>
    </location>
</feature>
<evidence type="ECO:0000256" key="1">
    <source>
        <dbReference type="ARBA" id="ARBA00004453"/>
    </source>
</evidence>
<accession>A0A1H3VSB2</accession>
<dbReference type="Proteomes" id="UP000199002">
    <property type="component" value="Unassembled WGS sequence"/>
</dbReference>
<feature type="region of interest" description="Disordered" evidence="5">
    <location>
        <begin position="62"/>
        <end position="87"/>
    </location>
</feature>
<evidence type="ECO:0000259" key="6">
    <source>
        <dbReference type="SMART" id="SM00528"/>
    </source>
</evidence>
<dbReference type="GO" id="GO:0009295">
    <property type="term" value="C:nucleoid"/>
    <property type="evidence" value="ECO:0007669"/>
    <property type="project" value="UniProtKB-SubCell"/>
</dbReference>
<keyword evidence="4 7" id="KW-0238">DNA-binding</keyword>
<dbReference type="STRING" id="592050.SAMN05421875_101355"/>
<dbReference type="InterPro" id="IPR027444">
    <property type="entry name" value="H-NS_C_dom"/>
</dbReference>
<dbReference type="GeneID" id="34234505"/>
<evidence type="ECO:0000313" key="7">
    <source>
        <dbReference type="EMBL" id="SDZ77650.1"/>
    </source>
</evidence>
<keyword evidence="3" id="KW-0963">Cytoplasm</keyword>
<evidence type="ECO:0000256" key="5">
    <source>
        <dbReference type="SAM" id="MobiDB-lite"/>
    </source>
</evidence>
<dbReference type="PANTHER" id="PTHR38097">
    <property type="match status" value="1"/>
</dbReference>
<protein>
    <submittedName>
        <fullName evidence="7">DNA-binding protein H-NS</fullName>
    </submittedName>
</protein>
<dbReference type="AlphaFoldDB" id="A0A1H3VSB2"/>
<dbReference type="EMBL" id="FNQJ01000001">
    <property type="protein sequence ID" value="SDZ77650.1"/>
    <property type="molecule type" value="Genomic_DNA"/>
</dbReference>
<dbReference type="Gene3D" id="4.10.430.10">
    <property type="entry name" value="Histone-like protein H-NS, C-terminal domain"/>
    <property type="match status" value="1"/>
</dbReference>
<sequence length="122" mass="13284">MATKGPKVTTLADIKAQMAELQKQHDAIVANEKATIIAEMKEKISDYGITANELGFQLSAPTTSIKPTKSTPAGKNKAEAKYRGPNNEEWAGGIGARPKWVKAILEAGENIEDYRIKKEETV</sequence>
<comment type="similarity">
    <text evidence="2">Belongs to the histone-like protein H-NS family.</text>
</comment>
<evidence type="ECO:0000313" key="8">
    <source>
        <dbReference type="Proteomes" id="UP000199002"/>
    </source>
</evidence>
<name>A0A1H3VSB2_9BURK</name>
<reference evidence="8" key="1">
    <citation type="submission" date="2016-10" db="EMBL/GenBank/DDBJ databases">
        <authorList>
            <person name="Varghese N."/>
            <person name="Submissions S."/>
        </authorList>
    </citation>
    <scope>NUCLEOTIDE SEQUENCE [LARGE SCALE GENOMIC DNA]</scope>
    <source>
        <strain evidence="8">DSM 25157</strain>
    </source>
</reference>
<dbReference type="RefSeq" id="WP_092696713.1">
    <property type="nucleotide sequence ID" value="NZ_FNQJ01000001.1"/>
</dbReference>
<evidence type="ECO:0000256" key="2">
    <source>
        <dbReference type="ARBA" id="ARBA00010610"/>
    </source>
</evidence>